<evidence type="ECO:0000313" key="3">
    <source>
        <dbReference type="Proteomes" id="UP000285138"/>
    </source>
</evidence>
<evidence type="ECO:0000256" key="1">
    <source>
        <dbReference type="SAM" id="Phobius"/>
    </source>
</evidence>
<dbReference type="PANTHER" id="PTHR37309:SF1">
    <property type="entry name" value="SLR0284 PROTEIN"/>
    <property type="match status" value="1"/>
</dbReference>
<dbReference type="AlphaFoldDB" id="A0A424YCE9"/>
<dbReference type="InterPro" id="IPR007165">
    <property type="entry name" value="Phage_holin_4_2"/>
</dbReference>
<dbReference type="EMBL" id="QZAA01000183">
    <property type="protein sequence ID" value="RQD74863.1"/>
    <property type="molecule type" value="Genomic_DNA"/>
</dbReference>
<comment type="caution">
    <text evidence="2">The sequence shown here is derived from an EMBL/GenBank/DDBJ whole genome shotgun (WGS) entry which is preliminary data.</text>
</comment>
<dbReference type="Pfam" id="PF04020">
    <property type="entry name" value="Phage_holin_4_2"/>
    <property type="match status" value="1"/>
</dbReference>
<feature type="transmembrane region" description="Helical" evidence="1">
    <location>
        <begin position="90"/>
        <end position="112"/>
    </location>
</feature>
<keyword evidence="1" id="KW-0472">Membrane</keyword>
<proteinExistence type="predicted"/>
<feature type="transmembrane region" description="Helical" evidence="1">
    <location>
        <begin position="58"/>
        <end position="78"/>
    </location>
</feature>
<accession>A0A424YCE9</accession>
<dbReference type="Proteomes" id="UP000285138">
    <property type="component" value="Unassembled WGS sequence"/>
</dbReference>
<organism evidence="2 3">
    <name type="scientific">Candidatus Syntrophonatronum acetioxidans</name>
    <dbReference type="NCBI Taxonomy" id="1795816"/>
    <lineage>
        <taxon>Bacteria</taxon>
        <taxon>Bacillati</taxon>
        <taxon>Bacillota</taxon>
        <taxon>Clostridia</taxon>
        <taxon>Eubacteriales</taxon>
        <taxon>Syntrophomonadaceae</taxon>
        <taxon>Candidatus Syntrophonatronum</taxon>
    </lineage>
</organism>
<keyword evidence="1" id="KW-0812">Transmembrane</keyword>
<reference evidence="2 3" key="1">
    <citation type="submission" date="2018-08" db="EMBL/GenBank/DDBJ databases">
        <title>The metabolism and importance of syntrophic acetate oxidation coupled to methane or sulfide production in haloalkaline environments.</title>
        <authorList>
            <person name="Timmers P.H.A."/>
            <person name="Vavourakis C.D."/>
            <person name="Sorokin D.Y."/>
            <person name="Sinninghe Damste J.S."/>
            <person name="Muyzer G."/>
            <person name="Stams A.J.M."/>
            <person name="Plugge C.M."/>
        </authorList>
    </citation>
    <scope>NUCLEOTIDE SEQUENCE [LARGE SCALE GENOMIC DNA]</scope>
    <source>
        <strain evidence="2">MSAO_Bac1</strain>
    </source>
</reference>
<sequence>MRGLIVRWVMNGLALYFTAHLIEGIDLEGFFASLLAALVLGLVNAFIRPVISILTLPLNILTLGLFTFVINGFMLWVVSTTIAGFYVESVFFAGIFGAIVMSIISGILTFFIKDSRL</sequence>
<dbReference type="PANTHER" id="PTHR37309">
    <property type="entry name" value="SLR0284 PROTEIN"/>
    <property type="match status" value="1"/>
</dbReference>
<name>A0A424YCE9_9FIRM</name>
<evidence type="ECO:0000313" key="2">
    <source>
        <dbReference type="EMBL" id="RQD74863.1"/>
    </source>
</evidence>
<feature type="transmembrane region" description="Helical" evidence="1">
    <location>
        <begin position="30"/>
        <end position="51"/>
    </location>
</feature>
<protein>
    <submittedName>
        <fullName evidence="2">Phage holin family protein</fullName>
    </submittedName>
</protein>
<keyword evidence="1" id="KW-1133">Transmembrane helix</keyword>
<gene>
    <name evidence="2" type="ORF">D5R97_07135</name>
</gene>